<dbReference type="InterPro" id="IPR044492">
    <property type="entry name" value="P_typ_ATPase_HD_dom"/>
</dbReference>
<keyword evidence="10 13" id="KW-0472">Membrane</keyword>
<dbReference type="GO" id="GO:0140352">
    <property type="term" value="P:export from cell"/>
    <property type="evidence" value="ECO:0007669"/>
    <property type="project" value="UniProtKB-ARBA"/>
</dbReference>
<dbReference type="Pfam" id="PF00689">
    <property type="entry name" value="Cation_ATPase_C"/>
    <property type="match status" value="1"/>
</dbReference>
<dbReference type="Pfam" id="PF00690">
    <property type="entry name" value="Cation_ATPase_N"/>
    <property type="match status" value="1"/>
</dbReference>
<feature type="domain" description="Cation-transporting P-type ATPase N-terminal" evidence="14">
    <location>
        <begin position="2"/>
        <end position="76"/>
    </location>
</feature>
<keyword evidence="4 13" id="KW-0812">Transmembrane</keyword>
<keyword evidence="9 13" id="KW-1133">Transmembrane helix</keyword>
<keyword evidence="5" id="KW-0479">Metal-binding</keyword>
<dbReference type="GO" id="GO:0015662">
    <property type="term" value="F:P-type ion transporter activity"/>
    <property type="evidence" value="ECO:0007669"/>
    <property type="project" value="UniProtKB-ARBA"/>
</dbReference>
<dbReference type="PRINTS" id="PR00120">
    <property type="entry name" value="HATPASE"/>
</dbReference>
<keyword evidence="3" id="KW-1003">Cell membrane</keyword>
<dbReference type="FunFam" id="2.70.150.10:FF:000016">
    <property type="entry name" value="Calcium-transporting P-type ATPase putative"/>
    <property type="match status" value="1"/>
</dbReference>
<dbReference type="SFLD" id="SFLDF00027">
    <property type="entry name" value="p-type_atpase"/>
    <property type="match status" value="1"/>
</dbReference>
<dbReference type="InterPro" id="IPR004014">
    <property type="entry name" value="ATPase_P-typ_cation-transptr_N"/>
</dbReference>
<dbReference type="InterPro" id="IPR059000">
    <property type="entry name" value="ATPase_P-type_domA"/>
</dbReference>
<dbReference type="InterPro" id="IPR001757">
    <property type="entry name" value="P_typ_ATPase"/>
</dbReference>
<dbReference type="Proteomes" id="UP001055025">
    <property type="component" value="Unassembled WGS sequence"/>
</dbReference>
<dbReference type="Pfam" id="PF13246">
    <property type="entry name" value="Cation_ATPase"/>
    <property type="match status" value="1"/>
</dbReference>
<dbReference type="GO" id="GO:0005886">
    <property type="term" value="C:plasma membrane"/>
    <property type="evidence" value="ECO:0007669"/>
    <property type="project" value="UniProtKB-SubCell"/>
</dbReference>
<proteinExistence type="inferred from homology"/>
<dbReference type="SUPFAM" id="SSF56784">
    <property type="entry name" value="HAD-like"/>
    <property type="match status" value="1"/>
</dbReference>
<dbReference type="PROSITE" id="PS00154">
    <property type="entry name" value="ATPASE_E1_E2"/>
    <property type="match status" value="1"/>
</dbReference>
<dbReference type="InterPro" id="IPR023214">
    <property type="entry name" value="HAD_sf"/>
</dbReference>
<evidence type="ECO:0000256" key="9">
    <source>
        <dbReference type="ARBA" id="ARBA00022989"/>
    </source>
</evidence>
<dbReference type="Gene3D" id="3.40.1110.10">
    <property type="entry name" value="Calcium-transporting ATPase, cytoplasmic domain N"/>
    <property type="match status" value="1"/>
</dbReference>
<evidence type="ECO:0000256" key="13">
    <source>
        <dbReference type="SAM" id="Phobius"/>
    </source>
</evidence>
<dbReference type="InterPro" id="IPR036412">
    <property type="entry name" value="HAD-like_sf"/>
</dbReference>
<evidence type="ECO:0000256" key="5">
    <source>
        <dbReference type="ARBA" id="ARBA00022723"/>
    </source>
</evidence>
<evidence type="ECO:0000256" key="7">
    <source>
        <dbReference type="ARBA" id="ARBA00022840"/>
    </source>
</evidence>
<comment type="subcellular location">
    <subcellularLocation>
        <location evidence="1">Cell membrane</location>
        <topology evidence="1">Multi-pass membrane protein</topology>
    </subcellularLocation>
</comment>
<dbReference type="GO" id="GO:0098662">
    <property type="term" value="P:inorganic cation transmembrane transport"/>
    <property type="evidence" value="ECO:0007669"/>
    <property type="project" value="UniProtKB-ARBA"/>
</dbReference>
<dbReference type="GO" id="GO:0046872">
    <property type="term" value="F:metal ion binding"/>
    <property type="evidence" value="ECO:0007669"/>
    <property type="project" value="UniProtKB-KW"/>
</dbReference>
<feature type="transmembrane region" description="Helical" evidence="13">
    <location>
        <begin position="679"/>
        <end position="701"/>
    </location>
</feature>
<gene>
    <name evidence="15" type="ORF">ATOP_15070</name>
</gene>
<dbReference type="PANTHER" id="PTHR42861">
    <property type="entry name" value="CALCIUM-TRANSPORTING ATPASE"/>
    <property type="match status" value="1"/>
</dbReference>
<dbReference type="InterPro" id="IPR023299">
    <property type="entry name" value="ATPase_P-typ_cyto_dom_N"/>
</dbReference>
<evidence type="ECO:0000259" key="14">
    <source>
        <dbReference type="SMART" id="SM00831"/>
    </source>
</evidence>
<dbReference type="FunFam" id="3.40.50.1000:FF:000001">
    <property type="entry name" value="Phospholipid-transporting ATPase IC"/>
    <property type="match status" value="1"/>
</dbReference>
<keyword evidence="6" id="KW-0547">Nucleotide-binding</keyword>
<evidence type="ECO:0000256" key="6">
    <source>
        <dbReference type="ARBA" id="ARBA00022741"/>
    </source>
</evidence>
<dbReference type="NCBIfam" id="TIGR01494">
    <property type="entry name" value="ATPase_P-type"/>
    <property type="match status" value="3"/>
</dbReference>
<evidence type="ECO:0000256" key="4">
    <source>
        <dbReference type="ARBA" id="ARBA00022692"/>
    </source>
</evidence>
<dbReference type="InterPro" id="IPR023298">
    <property type="entry name" value="ATPase_P-typ_TM_dom_sf"/>
</dbReference>
<dbReference type="EMBL" id="BQKC01000001">
    <property type="protein sequence ID" value="GJM55852.1"/>
    <property type="molecule type" value="Genomic_DNA"/>
</dbReference>
<protein>
    <recommendedName>
        <fullName evidence="12">Probable cation-transporting ATPase F</fullName>
    </recommendedName>
</protein>
<dbReference type="GO" id="GO:0019829">
    <property type="term" value="F:ATPase-coupled monoatomic cation transmembrane transporter activity"/>
    <property type="evidence" value="ECO:0007669"/>
    <property type="project" value="UniProtKB-ARBA"/>
</dbReference>
<evidence type="ECO:0000256" key="8">
    <source>
        <dbReference type="ARBA" id="ARBA00022967"/>
    </source>
</evidence>
<dbReference type="Gene3D" id="3.40.50.1000">
    <property type="entry name" value="HAD superfamily/HAD-like"/>
    <property type="match status" value="2"/>
</dbReference>
<dbReference type="PRINTS" id="PR00119">
    <property type="entry name" value="CATATPASE"/>
</dbReference>
<feature type="transmembrane region" description="Helical" evidence="13">
    <location>
        <begin position="52"/>
        <end position="77"/>
    </location>
</feature>
<dbReference type="SMART" id="SM00831">
    <property type="entry name" value="Cation_ATPase_N"/>
    <property type="match status" value="1"/>
</dbReference>
<keyword evidence="8" id="KW-1278">Translocase</keyword>
<dbReference type="Gene3D" id="1.20.1110.10">
    <property type="entry name" value="Calcium-transporting ATPase, transmembrane domain"/>
    <property type="match status" value="2"/>
</dbReference>
<evidence type="ECO:0000256" key="12">
    <source>
        <dbReference type="ARBA" id="ARBA00069458"/>
    </source>
</evidence>
<dbReference type="SUPFAM" id="SSF81660">
    <property type="entry name" value="Metal cation-transporting ATPase, ATP-binding domain N"/>
    <property type="match status" value="1"/>
</dbReference>
<dbReference type="GO" id="GO:0046873">
    <property type="term" value="F:metal ion transmembrane transporter activity"/>
    <property type="evidence" value="ECO:0007669"/>
    <property type="project" value="UniProtKB-ARBA"/>
</dbReference>
<dbReference type="GO" id="GO:0016887">
    <property type="term" value="F:ATP hydrolysis activity"/>
    <property type="evidence" value="ECO:0007669"/>
    <property type="project" value="InterPro"/>
</dbReference>
<evidence type="ECO:0000313" key="16">
    <source>
        <dbReference type="Proteomes" id="UP001055025"/>
    </source>
</evidence>
<keyword evidence="16" id="KW-1185">Reference proteome</keyword>
<name>A0AAV5B2Z3_9ACTN</name>
<dbReference type="InterPro" id="IPR008250">
    <property type="entry name" value="ATPase_P-typ_transduc_dom_A_sf"/>
</dbReference>
<sequence>MKPYLQTADEVAQGLSTDVEAGLTDAEVAKRLGQYGPNKLDEAKKDPLWKRFLAQLADPMIILLLAAAVISAVAGAAQGESDIADVVIILFVVVVNAVLGVVQESKAEEALEALQQMAASTSKVVRDGKIVDVRSEELVPGDVVVLEAGDAVPADCRVVESASLKVEESALTGESLPVDKMVDALLAEGDDVPLGDRRNMVYMGSTVVYGRGRAVVAATGMDTEMGKIADSINEAVDEQTPLQRKLAELSRILTIGVIGICIFIFIVDFIKHGAEFMADPRLVIDTFMVAVSLAVAAIPEGLVAVVTIVLSIGVTKMSRESAIIRKLTAVETLGCTQVICSDKTGTLTQNKMTVVRHSGADEDELVRAMALCNDAQWVLAEESAKGEPTEAALVADAAKHGLPKTDLDAEYVRVGEAPFDSGRKMMSVVVRTAEGEITQYTKGAPDEVLKRCTKVVTADGVADLTDDVRDAILQENKAMADDALRVLAAARRSWPEAPASEDADHLEQDLTFVGLCGMIDPVRPEVGPSIVEAHGAGIRVVMITGDHIDTAVAIAKELGIVTDRSQAITGAELDRLSDEELAERIGDYGVYARVQPEHKVRIVEAWKKQGKIVAMTGDGVNDAPSIKRADIGVGMGITGTDVTKNVADMVLADDNFATIVTAVEEGRHIYDNIRKAIQFLLSSNIAEVIAVFVATMIGFVILEPVHLLWINLITDCFPALALGMEKTEPGIMGRKPREASDGIFAGGMGVDVVFQGVVISLFTLISYFIGVSHQFGTVDLGFIASHPEAGVEGMTMAFLTLSMVEMFHSFNMRSRRQSIFKLGNHNRWLWGSFALSLVLTFVVIEVPPVAQVFGFAELDAPNYLMAMGLAFLIIPIMELYKLCWRVRDNAA</sequence>
<dbReference type="AlphaFoldDB" id="A0AAV5B2Z3"/>
<keyword evidence="7" id="KW-0067">ATP-binding</keyword>
<dbReference type="GO" id="GO:0005524">
    <property type="term" value="F:ATP binding"/>
    <property type="evidence" value="ECO:0007669"/>
    <property type="project" value="UniProtKB-KW"/>
</dbReference>
<organism evidence="15 16">
    <name type="scientific">Granulimonas faecalis</name>
    <dbReference type="NCBI Taxonomy" id="2894155"/>
    <lineage>
        <taxon>Bacteria</taxon>
        <taxon>Bacillati</taxon>
        <taxon>Actinomycetota</taxon>
        <taxon>Coriobacteriia</taxon>
        <taxon>Coriobacteriales</taxon>
        <taxon>Kribbibacteriaceae</taxon>
        <taxon>Granulimonas</taxon>
    </lineage>
</organism>
<feature type="transmembrane region" description="Helical" evidence="13">
    <location>
        <begin position="83"/>
        <end position="102"/>
    </location>
</feature>
<dbReference type="SUPFAM" id="SSF81665">
    <property type="entry name" value="Calcium ATPase, transmembrane domain M"/>
    <property type="match status" value="1"/>
</dbReference>
<reference evidence="15" key="1">
    <citation type="journal article" date="2022" name="Int. J. Syst. Evol. Microbiol.">
        <title>Granulimonas faecalis gen. nov., sp. nov., and Leptogranulimonas caecicola gen. nov., sp. nov., novel lactate-producing Atopobiaceae bacteria isolated from mouse intestines, and an emended description of the family Atopobiaceae.</title>
        <authorList>
            <person name="Morinaga K."/>
            <person name="Kusada H."/>
            <person name="Sakamoto S."/>
            <person name="Murakami T."/>
            <person name="Toyoda A."/>
            <person name="Mori H."/>
            <person name="Meng X.Y."/>
            <person name="Takashino M."/>
            <person name="Murotomi K."/>
            <person name="Tamaki H."/>
        </authorList>
    </citation>
    <scope>NUCLEOTIDE SEQUENCE</scope>
    <source>
        <strain evidence="15">OPF53</strain>
    </source>
</reference>
<feature type="transmembrane region" description="Helical" evidence="13">
    <location>
        <begin position="862"/>
        <end position="880"/>
    </location>
</feature>
<evidence type="ECO:0000256" key="1">
    <source>
        <dbReference type="ARBA" id="ARBA00004651"/>
    </source>
</evidence>
<evidence type="ECO:0000256" key="3">
    <source>
        <dbReference type="ARBA" id="ARBA00022475"/>
    </source>
</evidence>
<dbReference type="InterPro" id="IPR018303">
    <property type="entry name" value="ATPase_P-typ_P_site"/>
</dbReference>
<dbReference type="RefSeq" id="WP_251164306.1">
    <property type="nucleotide sequence ID" value="NZ_BQKC01000001.1"/>
</dbReference>
<comment type="catalytic activity">
    <reaction evidence="11">
        <text>ATP + H2O = ADP + phosphate + H(+)</text>
        <dbReference type="Rhea" id="RHEA:13065"/>
        <dbReference type="ChEBI" id="CHEBI:15377"/>
        <dbReference type="ChEBI" id="CHEBI:15378"/>
        <dbReference type="ChEBI" id="CHEBI:30616"/>
        <dbReference type="ChEBI" id="CHEBI:43474"/>
        <dbReference type="ChEBI" id="CHEBI:456216"/>
    </reaction>
</comment>
<evidence type="ECO:0000256" key="11">
    <source>
        <dbReference type="ARBA" id="ARBA00049360"/>
    </source>
</evidence>
<evidence type="ECO:0000313" key="15">
    <source>
        <dbReference type="EMBL" id="GJM55852.1"/>
    </source>
</evidence>
<dbReference type="Gene3D" id="2.70.150.10">
    <property type="entry name" value="Calcium-transporting ATPase, cytoplasmic transduction domain A"/>
    <property type="match status" value="1"/>
</dbReference>
<feature type="transmembrane region" description="Helical" evidence="13">
    <location>
        <begin position="290"/>
        <end position="315"/>
    </location>
</feature>
<evidence type="ECO:0000256" key="2">
    <source>
        <dbReference type="ARBA" id="ARBA00005675"/>
    </source>
</evidence>
<feature type="transmembrane region" description="Helical" evidence="13">
    <location>
        <begin position="828"/>
        <end position="850"/>
    </location>
</feature>
<dbReference type="SUPFAM" id="SSF81653">
    <property type="entry name" value="Calcium ATPase, transduction domain A"/>
    <property type="match status" value="1"/>
</dbReference>
<feature type="transmembrane region" description="Helical" evidence="13">
    <location>
        <begin position="252"/>
        <end position="270"/>
    </location>
</feature>
<accession>A0AAV5B2Z3</accession>
<feature type="transmembrane region" description="Helical" evidence="13">
    <location>
        <begin position="744"/>
        <end position="769"/>
    </location>
</feature>
<dbReference type="Pfam" id="PF00122">
    <property type="entry name" value="E1-E2_ATPase"/>
    <property type="match status" value="1"/>
</dbReference>
<evidence type="ECO:0000256" key="10">
    <source>
        <dbReference type="ARBA" id="ARBA00023136"/>
    </source>
</evidence>
<dbReference type="FunFam" id="3.40.50.1000:FF:000028">
    <property type="entry name" value="Calcium-transporting P-type ATPase, putative"/>
    <property type="match status" value="1"/>
</dbReference>
<dbReference type="InterPro" id="IPR006068">
    <property type="entry name" value="ATPase_P-typ_cation-transptr_C"/>
</dbReference>
<comment type="similarity">
    <text evidence="2">Belongs to the cation transport ATPase (P-type) (TC 3.A.3) family. Type IIA subfamily.</text>
</comment>
<dbReference type="SFLD" id="SFLDS00003">
    <property type="entry name" value="Haloacid_Dehalogenase"/>
    <property type="match status" value="1"/>
</dbReference>
<dbReference type="SFLD" id="SFLDG00002">
    <property type="entry name" value="C1.7:_P-type_atpase_like"/>
    <property type="match status" value="1"/>
</dbReference>
<comment type="caution">
    <text evidence="15">The sequence shown here is derived from an EMBL/GenBank/DDBJ whole genome shotgun (WGS) entry which is preliminary data.</text>
</comment>